<accession>A0AAD3NWB7</accession>
<evidence type="ECO:0000313" key="3">
    <source>
        <dbReference type="Proteomes" id="UP001234787"/>
    </source>
</evidence>
<evidence type="ECO:0000313" key="2">
    <source>
        <dbReference type="EMBL" id="GLJ59757.1"/>
    </source>
</evidence>
<reference evidence="2" key="1">
    <citation type="submission" date="2022-12" db="EMBL/GenBank/DDBJ databases">
        <title>Chromosome-Level Genome Assembly of Japanese Cedar (Cryptomeriajaponica D. Don).</title>
        <authorList>
            <person name="Fujino T."/>
            <person name="Yamaguchi K."/>
            <person name="Yokoyama T."/>
            <person name="Hamanaka T."/>
            <person name="Harazono Y."/>
            <person name="Kamada H."/>
            <person name="Kobayashi W."/>
            <person name="Ujino-Ihara T."/>
            <person name="Uchiyama K."/>
            <person name="Matsumoto A."/>
            <person name="Izuno A."/>
            <person name="Tsumura Y."/>
            <person name="Toyoda A."/>
            <person name="Shigenobu S."/>
            <person name="Moriguchi Y."/>
            <person name="Ueno S."/>
            <person name="Kasahara M."/>
        </authorList>
    </citation>
    <scope>NUCLEOTIDE SEQUENCE</scope>
</reference>
<gene>
    <name evidence="2" type="ORF">SUGI_1522050</name>
</gene>
<comment type="caution">
    <text evidence="2">The sequence shown here is derived from an EMBL/GenBank/DDBJ whole genome shotgun (WGS) entry which is preliminary data.</text>
</comment>
<protein>
    <submittedName>
        <fullName evidence="2">Uncharacterized protein</fullName>
    </submittedName>
</protein>
<feature type="region of interest" description="Disordered" evidence="1">
    <location>
        <begin position="35"/>
        <end position="83"/>
    </location>
</feature>
<dbReference type="AntiFam" id="ANF00038">
    <property type="entry name" value="Overlaps SRP RNA, same strand"/>
</dbReference>
<evidence type="ECO:0000256" key="1">
    <source>
        <dbReference type="SAM" id="MobiDB-lite"/>
    </source>
</evidence>
<name>A0AAD3NWB7_CRYJA</name>
<dbReference type="EMBL" id="BSEH01001371">
    <property type="protein sequence ID" value="GLJ59757.1"/>
    <property type="molecule type" value="Genomic_DNA"/>
</dbReference>
<dbReference type="Proteomes" id="UP001234787">
    <property type="component" value="Unassembled WGS sequence"/>
</dbReference>
<proteinExistence type="predicted"/>
<sequence>MWSALFQVESCCEALHRRKEEERCVAYNVERPVPSRELLRGPPSKEGGLSRSVRRRRPREAGFTEQRQPPAPYSGRIMHRLPL</sequence>
<dbReference type="AlphaFoldDB" id="A0AAD3NWB7"/>
<organism evidence="2 3">
    <name type="scientific">Cryptomeria japonica</name>
    <name type="common">Japanese cedar</name>
    <name type="synonym">Cupressus japonica</name>
    <dbReference type="NCBI Taxonomy" id="3369"/>
    <lineage>
        <taxon>Eukaryota</taxon>
        <taxon>Viridiplantae</taxon>
        <taxon>Streptophyta</taxon>
        <taxon>Embryophyta</taxon>
        <taxon>Tracheophyta</taxon>
        <taxon>Spermatophyta</taxon>
        <taxon>Pinopsida</taxon>
        <taxon>Pinidae</taxon>
        <taxon>Conifers II</taxon>
        <taxon>Cupressales</taxon>
        <taxon>Cupressaceae</taxon>
        <taxon>Cryptomeria</taxon>
    </lineage>
</organism>
<keyword evidence="3" id="KW-1185">Reference proteome</keyword>